<gene>
    <name evidence="11" type="ORF">A3G50_02810</name>
</gene>
<comment type="subcellular location">
    <subcellularLocation>
        <location evidence="1 8">Cell membrane</location>
        <topology evidence="1 8">Multi-pass membrane protein</topology>
    </subcellularLocation>
</comment>
<dbReference type="PRINTS" id="PR00812">
    <property type="entry name" value="BCTERIALGSPF"/>
</dbReference>
<evidence type="ECO:0000313" key="11">
    <source>
        <dbReference type="EMBL" id="OGG43917.1"/>
    </source>
</evidence>
<reference evidence="11 12" key="1">
    <citation type="journal article" date="2016" name="Nat. Commun.">
        <title>Thousands of microbial genomes shed light on interconnected biogeochemical processes in an aquifer system.</title>
        <authorList>
            <person name="Anantharaman K."/>
            <person name="Brown C.T."/>
            <person name="Hug L.A."/>
            <person name="Sharon I."/>
            <person name="Castelle C.J."/>
            <person name="Probst A.J."/>
            <person name="Thomas B.C."/>
            <person name="Singh A."/>
            <person name="Wilkins M.J."/>
            <person name="Karaoz U."/>
            <person name="Brodie E.L."/>
            <person name="Williams K.H."/>
            <person name="Hubbard S.S."/>
            <person name="Banfield J.F."/>
        </authorList>
    </citation>
    <scope>NUCLEOTIDE SEQUENCE [LARGE SCALE GENOMIC DNA]</scope>
</reference>
<comment type="caution">
    <text evidence="11">The sequence shown here is derived from an EMBL/GenBank/DDBJ whole genome shotgun (WGS) entry which is preliminary data.</text>
</comment>
<dbReference type="InterPro" id="IPR018076">
    <property type="entry name" value="T2SS_GspF_dom"/>
</dbReference>
<evidence type="ECO:0000256" key="3">
    <source>
        <dbReference type="ARBA" id="ARBA00022448"/>
    </source>
</evidence>
<dbReference type="EMBL" id="MFKM01000002">
    <property type="protein sequence ID" value="OGG43917.1"/>
    <property type="molecule type" value="Genomic_DNA"/>
</dbReference>
<feature type="domain" description="Type II secretion system protein GspF" evidence="10">
    <location>
        <begin position="225"/>
        <end position="347"/>
    </location>
</feature>
<keyword evidence="7 9" id="KW-0472">Membrane</keyword>
<evidence type="ECO:0000256" key="9">
    <source>
        <dbReference type="SAM" id="Phobius"/>
    </source>
</evidence>
<dbReference type="GO" id="GO:0005886">
    <property type="term" value="C:plasma membrane"/>
    <property type="evidence" value="ECO:0007669"/>
    <property type="project" value="UniProtKB-SubCell"/>
</dbReference>
<dbReference type="InterPro" id="IPR001992">
    <property type="entry name" value="T2SS_GspF/T4SS_PilC_CS"/>
</dbReference>
<evidence type="ECO:0000256" key="8">
    <source>
        <dbReference type="RuleBase" id="RU003923"/>
    </source>
</evidence>
<dbReference type="InterPro" id="IPR003004">
    <property type="entry name" value="GspF/PilC"/>
</dbReference>
<evidence type="ECO:0000256" key="2">
    <source>
        <dbReference type="ARBA" id="ARBA00005745"/>
    </source>
</evidence>
<evidence type="ECO:0000256" key="4">
    <source>
        <dbReference type="ARBA" id="ARBA00022475"/>
    </source>
</evidence>
<dbReference type="PROSITE" id="PS00874">
    <property type="entry name" value="T2SP_F"/>
    <property type="match status" value="1"/>
</dbReference>
<organism evidence="11 12">
    <name type="scientific">Candidatus Jorgensenbacteria bacterium RIFCSPLOWO2_12_FULL_42_11</name>
    <dbReference type="NCBI Taxonomy" id="1798473"/>
    <lineage>
        <taxon>Bacteria</taxon>
        <taxon>Candidatus Joergenseniibacteriota</taxon>
    </lineage>
</organism>
<keyword evidence="5 8" id="KW-0812">Transmembrane</keyword>
<feature type="transmembrane region" description="Helical" evidence="9">
    <location>
        <begin position="328"/>
        <end position="351"/>
    </location>
</feature>
<comment type="similarity">
    <text evidence="2 8">Belongs to the GSP F family.</text>
</comment>
<keyword evidence="3 8" id="KW-0813">Transport</keyword>
<evidence type="ECO:0000259" key="10">
    <source>
        <dbReference type="Pfam" id="PF00482"/>
    </source>
</evidence>
<evidence type="ECO:0000256" key="7">
    <source>
        <dbReference type="ARBA" id="ARBA00023136"/>
    </source>
</evidence>
<dbReference type="PANTHER" id="PTHR30012">
    <property type="entry name" value="GENERAL SECRETION PATHWAY PROTEIN"/>
    <property type="match status" value="1"/>
</dbReference>
<dbReference type="Pfam" id="PF00482">
    <property type="entry name" value="T2SSF"/>
    <property type="match status" value="2"/>
</dbReference>
<dbReference type="PANTHER" id="PTHR30012:SF0">
    <property type="entry name" value="TYPE II SECRETION SYSTEM PROTEIN F-RELATED"/>
    <property type="match status" value="1"/>
</dbReference>
<keyword evidence="4" id="KW-1003">Cell membrane</keyword>
<dbReference type="AlphaFoldDB" id="A0A1F6C4Z5"/>
<name>A0A1F6C4Z5_9BACT</name>
<sequence>MNKLSLNFFSKVSLQDQIIFAKHLAIMLQAGMPILDSLTMLKKQQKKSKPFFKILEQLIIDVDSGQSLSSGLDRFRQIFGNLFINVIRVGETSGTLPENLNYIVEELQKKQSLNRKIKGAMVYPVIILIAVFAIVGILIFVVFPKILPLFNSLKVKLPLATRLLLFGYNVISENWLLIILGLFAAFIGFWLMLKNKKVKFYLDHFLLKLPFLGSMATNINMANLTRTLSLLLKSGIKIVDSLETTANSLSNSVYQRELKKVAVEISGGGQISHYLLKRTKLFPIMLSQMIEIGENTGNLSQTLSYLNNFYETEVDEITKNLSTTLEPILLIIMGVVVGFVAIAIITPIYSLTQSVSR</sequence>
<accession>A0A1F6C4Z5</accession>
<dbReference type="InterPro" id="IPR042094">
    <property type="entry name" value="T2SS_GspF_sf"/>
</dbReference>
<keyword evidence="6 9" id="KW-1133">Transmembrane helix</keyword>
<feature type="domain" description="Type II secretion system protein GspF" evidence="10">
    <location>
        <begin position="20"/>
        <end position="144"/>
    </location>
</feature>
<protein>
    <recommendedName>
        <fullName evidence="10">Type II secretion system protein GspF domain-containing protein</fullName>
    </recommendedName>
</protein>
<evidence type="ECO:0000256" key="5">
    <source>
        <dbReference type="ARBA" id="ARBA00022692"/>
    </source>
</evidence>
<dbReference type="STRING" id="1798473.A3G50_02810"/>
<evidence type="ECO:0000256" key="1">
    <source>
        <dbReference type="ARBA" id="ARBA00004651"/>
    </source>
</evidence>
<dbReference type="Gene3D" id="1.20.81.30">
    <property type="entry name" value="Type II secretion system (T2SS), domain F"/>
    <property type="match status" value="2"/>
</dbReference>
<dbReference type="Proteomes" id="UP000176633">
    <property type="component" value="Unassembled WGS sequence"/>
</dbReference>
<evidence type="ECO:0000313" key="12">
    <source>
        <dbReference type="Proteomes" id="UP000176633"/>
    </source>
</evidence>
<feature type="transmembrane region" description="Helical" evidence="9">
    <location>
        <begin position="120"/>
        <end position="143"/>
    </location>
</feature>
<dbReference type="GO" id="GO:0015628">
    <property type="term" value="P:protein secretion by the type II secretion system"/>
    <property type="evidence" value="ECO:0007669"/>
    <property type="project" value="TreeGrafter"/>
</dbReference>
<feature type="transmembrane region" description="Helical" evidence="9">
    <location>
        <begin position="175"/>
        <end position="193"/>
    </location>
</feature>
<evidence type="ECO:0000256" key="6">
    <source>
        <dbReference type="ARBA" id="ARBA00022989"/>
    </source>
</evidence>
<proteinExistence type="inferred from homology"/>